<evidence type="ECO:0000313" key="2">
    <source>
        <dbReference type="Proteomes" id="UP000803844"/>
    </source>
</evidence>
<proteinExistence type="predicted"/>
<dbReference type="AlphaFoldDB" id="A0A9P4Y9I4"/>
<accession>A0A9P4Y9I4</accession>
<dbReference type="EMBL" id="MU032345">
    <property type="protein sequence ID" value="KAF3768983.1"/>
    <property type="molecule type" value="Genomic_DNA"/>
</dbReference>
<dbReference type="OrthoDB" id="4918043at2759"/>
<name>A0A9P4Y9I4_CRYP1</name>
<organism evidence="1 2">
    <name type="scientific">Cryphonectria parasitica (strain ATCC 38755 / EP155)</name>
    <dbReference type="NCBI Taxonomy" id="660469"/>
    <lineage>
        <taxon>Eukaryota</taxon>
        <taxon>Fungi</taxon>
        <taxon>Dikarya</taxon>
        <taxon>Ascomycota</taxon>
        <taxon>Pezizomycotina</taxon>
        <taxon>Sordariomycetes</taxon>
        <taxon>Sordariomycetidae</taxon>
        <taxon>Diaporthales</taxon>
        <taxon>Cryphonectriaceae</taxon>
        <taxon>Cryphonectria-Endothia species complex</taxon>
        <taxon>Cryphonectria</taxon>
    </lineage>
</organism>
<dbReference type="GeneID" id="63842640"/>
<evidence type="ECO:0000313" key="1">
    <source>
        <dbReference type="EMBL" id="KAF3768983.1"/>
    </source>
</evidence>
<dbReference type="Proteomes" id="UP000803844">
    <property type="component" value="Unassembled WGS sequence"/>
</dbReference>
<evidence type="ECO:0008006" key="3">
    <source>
        <dbReference type="Google" id="ProtNLM"/>
    </source>
</evidence>
<sequence>MAHTAGHRVSQDLLLEIAEHCDLKTLSSLMQTCKHVYLIINSYKQSIAKAKIATYISPPTGLVLTSRDEKRCVIPLRNSLHTVRELQRREDRVDSILDRGGFMLTDRPDTLGLGSLASLEKFKAGLRDALYITDQIADLAAHPSLDQAGGVSDVKARAWHTMSDSTTDVRSTGVNTLSAYNARLALHFRKMRQLRQLQIDLLRSLPTRLLCWLLTLAAGGSKGYARYCMRLLESDPGMGHARVMAFKEVLLRGGGFILWGFLRGRGPLHSFVKAAIWACTEEVMFFEWSGGWGWGAVGEDEARAPDGLHMTIMDELRQRFVEAKREQIAENKNRNGEEEWDETTWGANDTLEEVHRIVGEEVECKSWKGYAAVEHDIKG</sequence>
<keyword evidence="2" id="KW-1185">Reference proteome</keyword>
<dbReference type="RefSeq" id="XP_040779944.1">
    <property type="nucleotide sequence ID" value="XM_040925511.1"/>
</dbReference>
<protein>
    <recommendedName>
        <fullName evidence="3">F-box domain-containing protein</fullName>
    </recommendedName>
</protein>
<reference evidence="1" key="1">
    <citation type="journal article" date="2020" name="Phytopathology">
        <title>Genome sequence of the chestnut blight fungus Cryphonectria parasitica EP155: A fundamental resource for an archetypical invasive plant pathogen.</title>
        <authorList>
            <person name="Crouch J.A."/>
            <person name="Dawe A."/>
            <person name="Aerts A."/>
            <person name="Barry K."/>
            <person name="Churchill A.C.L."/>
            <person name="Grimwood J."/>
            <person name="Hillman B."/>
            <person name="Milgroom M.G."/>
            <person name="Pangilinan J."/>
            <person name="Smith M."/>
            <person name="Salamov A."/>
            <person name="Schmutz J."/>
            <person name="Yadav J."/>
            <person name="Grigoriev I.V."/>
            <person name="Nuss D."/>
        </authorList>
    </citation>
    <scope>NUCLEOTIDE SEQUENCE</scope>
    <source>
        <strain evidence="1">EP155</strain>
    </source>
</reference>
<gene>
    <name evidence="1" type="ORF">M406DRAFT_71941</name>
</gene>
<comment type="caution">
    <text evidence="1">The sequence shown here is derived from an EMBL/GenBank/DDBJ whole genome shotgun (WGS) entry which is preliminary data.</text>
</comment>